<feature type="signal peptide" evidence="1">
    <location>
        <begin position="1"/>
        <end position="21"/>
    </location>
</feature>
<organism evidence="2 3">
    <name type="scientific">Triticum turgidum subsp. durum</name>
    <name type="common">Durum wheat</name>
    <name type="synonym">Triticum durum</name>
    <dbReference type="NCBI Taxonomy" id="4567"/>
    <lineage>
        <taxon>Eukaryota</taxon>
        <taxon>Viridiplantae</taxon>
        <taxon>Streptophyta</taxon>
        <taxon>Embryophyta</taxon>
        <taxon>Tracheophyta</taxon>
        <taxon>Spermatophyta</taxon>
        <taxon>Magnoliopsida</taxon>
        <taxon>Liliopsida</taxon>
        <taxon>Poales</taxon>
        <taxon>Poaceae</taxon>
        <taxon>BOP clade</taxon>
        <taxon>Pooideae</taxon>
        <taxon>Triticodae</taxon>
        <taxon>Triticeae</taxon>
        <taxon>Triticinae</taxon>
        <taxon>Triticum</taxon>
    </lineage>
</organism>
<dbReference type="Proteomes" id="UP000324705">
    <property type="component" value="Chromosome 7B"/>
</dbReference>
<sequence length="164" mass="17631">MCCTCQVVLFLVSSMFRSASSCSPLRQVTYGLVVVGKGHITSARYMLVLLLLDSCALLHCKVTRFTSTISVISFCRDFSCLPACLCLCHLSINAAVLVRAVSCSFGWELWSCLGRQMVIAVETSGSGNLCVGQFGTEGNSAETQLIVQLKGPVALLNLRQVPLS</sequence>
<proteinExistence type="predicted"/>
<keyword evidence="3" id="KW-1185">Reference proteome</keyword>
<keyword evidence="1" id="KW-0732">Signal</keyword>
<reference evidence="2 3" key="1">
    <citation type="submission" date="2017-09" db="EMBL/GenBank/DDBJ databases">
        <authorList>
            <consortium name="International Durum Wheat Genome Sequencing Consortium (IDWGSC)"/>
            <person name="Milanesi L."/>
        </authorList>
    </citation>
    <scope>NUCLEOTIDE SEQUENCE [LARGE SCALE GENOMIC DNA]</scope>
    <source>
        <strain evidence="3">cv. Svevo</strain>
    </source>
</reference>
<accession>A0A9R1A4K5</accession>
<evidence type="ECO:0008006" key="4">
    <source>
        <dbReference type="Google" id="ProtNLM"/>
    </source>
</evidence>
<evidence type="ECO:0000313" key="2">
    <source>
        <dbReference type="EMBL" id="VAI89437.1"/>
    </source>
</evidence>
<dbReference type="EMBL" id="LT934124">
    <property type="protein sequence ID" value="VAI89437.1"/>
    <property type="molecule type" value="Genomic_DNA"/>
</dbReference>
<gene>
    <name evidence="2" type="ORF">TRITD_7Bv1G145570</name>
</gene>
<dbReference type="AlphaFoldDB" id="A0A9R1A4K5"/>
<feature type="chain" id="PRO_5040168628" description="Secreted protein" evidence="1">
    <location>
        <begin position="22"/>
        <end position="164"/>
    </location>
</feature>
<dbReference type="Gramene" id="TRITD7Bv1G145570.1">
    <property type="protein sequence ID" value="TRITD7Bv1G145570.1"/>
    <property type="gene ID" value="TRITD7Bv1G145570"/>
</dbReference>
<evidence type="ECO:0000313" key="3">
    <source>
        <dbReference type="Proteomes" id="UP000324705"/>
    </source>
</evidence>
<evidence type="ECO:0000256" key="1">
    <source>
        <dbReference type="SAM" id="SignalP"/>
    </source>
</evidence>
<protein>
    <recommendedName>
        <fullName evidence="4">Secreted protein</fullName>
    </recommendedName>
</protein>
<name>A0A9R1A4K5_TRITD</name>